<dbReference type="Proteomes" id="UP000091857">
    <property type="component" value="Chromosome 4"/>
</dbReference>
<name>A0ACB7HVT9_MANES</name>
<sequence>MIMGNGGGGGSDGSWMRTPVHLPMHPKLLLPHASTHFNRFGKSDIAHLMPHMITFCPQSPKHIPSESLLP</sequence>
<organism evidence="1 2">
    <name type="scientific">Manihot esculenta</name>
    <name type="common">Cassava</name>
    <name type="synonym">Jatropha manihot</name>
    <dbReference type="NCBI Taxonomy" id="3983"/>
    <lineage>
        <taxon>Eukaryota</taxon>
        <taxon>Viridiplantae</taxon>
        <taxon>Streptophyta</taxon>
        <taxon>Embryophyta</taxon>
        <taxon>Tracheophyta</taxon>
        <taxon>Spermatophyta</taxon>
        <taxon>Magnoliopsida</taxon>
        <taxon>eudicotyledons</taxon>
        <taxon>Gunneridae</taxon>
        <taxon>Pentapetalae</taxon>
        <taxon>rosids</taxon>
        <taxon>fabids</taxon>
        <taxon>Malpighiales</taxon>
        <taxon>Euphorbiaceae</taxon>
        <taxon>Crotonoideae</taxon>
        <taxon>Manihoteae</taxon>
        <taxon>Manihot</taxon>
    </lineage>
</organism>
<evidence type="ECO:0000313" key="2">
    <source>
        <dbReference type="Proteomes" id="UP000091857"/>
    </source>
</evidence>
<accession>A0ACB7HVT9</accession>
<proteinExistence type="predicted"/>
<keyword evidence="2" id="KW-1185">Reference proteome</keyword>
<evidence type="ECO:0000313" key="1">
    <source>
        <dbReference type="EMBL" id="KAG8656069.1"/>
    </source>
</evidence>
<comment type="caution">
    <text evidence="1">The sequence shown here is derived from an EMBL/GenBank/DDBJ whole genome shotgun (WGS) entry which is preliminary data.</text>
</comment>
<dbReference type="EMBL" id="CM004390">
    <property type="protein sequence ID" value="KAG8656069.1"/>
    <property type="molecule type" value="Genomic_DNA"/>
</dbReference>
<reference evidence="2" key="1">
    <citation type="journal article" date="2016" name="Nat. Biotechnol.">
        <title>Sequencing wild and cultivated cassava and related species reveals extensive interspecific hybridization and genetic diversity.</title>
        <authorList>
            <person name="Bredeson J.V."/>
            <person name="Lyons J.B."/>
            <person name="Prochnik S.E."/>
            <person name="Wu G.A."/>
            <person name="Ha C.M."/>
            <person name="Edsinger-Gonzales E."/>
            <person name="Grimwood J."/>
            <person name="Schmutz J."/>
            <person name="Rabbi I.Y."/>
            <person name="Egesi C."/>
            <person name="Nauluvula P."/>
            <person name="Lebot V."/>
            <person name="Ndunguru J."/>
            <person name="Mkamilo G."/>
            <person name="Bart R.S."/>
            <person name="Setter T.L."/>
            <person name="Gleadow R.M."/>
            <person name="Kulakow P."/>
            <person name="Ferguson M.E."/>
            <person name="Rounsley S."/>
            <person name="Rokhsar D.S."/>
        </authorList>
    </citation>
    <scope>NUCLEOTIDE SEQUENCE [LARGE SCALE GENOMIC DNA]</scope>
    <source>
        <strain evidence="2">cv. AM560-2</strain>
    </source>
</reference>
<protein>
    <submittedName>
        <fullName evidence="1">Uncharacterized protein</fullName>
    </submittedName>
</protein>
<gene>
    <name evidence="1" type="ORF">MANES_04G094301v8</name>
</gene>